<dbReference type="HOGENOM" id="CLU_1377509_0_0_7"/>
<dbReference type="KEGG" id="gsb:GSUB_11985"/>
<dbReference type="Pfam" id="PF07027">
    <property type="entry name" value="DUF1318"/>
    <property type="match status" value="1"/>
</dbReference>
<reference evidence="2 3" key="1">
    <citation type="journal article" date="2015" name="Genome Announc.">
        <title>Genomes of Geoalkalibacter ferrihydriticus Z-0531T and Geoalkalibacter subterraneus Red1T, Two Haloalkaliphilic Metal-Reducing Deltaproteobacteria.</title>
        <authorList>
            <person name="Badalamenti J.P."/>
            <person name="Krajmalnik-Brown R."/>
            <person name="Torres C.I."/>
            <person name="Bond D.R."/>
        </authorList>
    </citation>
    <scope>NUCLEOTIDE SEQUENCE [LARGE SCALE GENOMIC DNA]</scope>
    <source>
        <strain evidence="2 3">Red1</strain>
    </source>
</reference>
<dbReference type="InterPro" id="IPR008309">
    <property type="entry name" value="YdbL"/>
</dbReference>
<dbReference type="RefSeq" id="WP_040200980.1">
    <property type="nucleotide sequence ID" value="NZ_CP010311.1"/>
</dbReference>
<feature type="transmembrane region" description="Helical" evidence="1">
    <location>
        <begin position="6"/>
        <end position="25"/>
    </location>
</feature>
<evidence type="ECO:0000313" key="2">
    <source>
        <dbReference type="EMBL" id="AJF07139.1"/>
    </source>
</evidence>
<keyword evidence="1" id="KW-0472">Membrane</keyword>
<keyword evidence="1" id="KW-1133">Transmembrane helix</keyword>
<dbReference type="STRING" id="483547.GSUB_11985"/>
<proteinExistence type="predicted"/>
<name>A0A0B5FR75_9BACT</name>
<evidence type="ECO:0000256" key="1">
    <source>
        <dbReference type="SAM" id="Phobius"/>
    </source>
</evidence>
<evidence type="ECO:0000313" key="3">
    <source>
        <dbReference type="Proteomes" id="UP000035036"/>
    </source>
</evidence>
<keyword evidence="1" id="KW-0812">Transmembrane</keyword>
<dbReference type="AlphaFoldDB" id="A0A0B5FR75"/>
<dbReference type="OrthoDB" id="8526313at2"/>
<accession>A0A0B5FR75</accession>
<dbReference type="PROSITE" id="PS51257">
    <property type="entry name" value="PROKAR_LIPOPROTEIN"/>
    <property type="match status" value="1"/>
</dbReference>
<dbReference type="EMBL" id="CP010311">
    <property type="protein sequence ID" value="AJF07139.1"/>
    <property type="molecule type" value="Genomic_DNA"/>
</dbReference>
<organism evidence="2 3">
    <name type="scientific">Geoalkalibacter subterraneus</name>
    <dbReference type="NCBI Taxonomy" id="483547"/>
    <lineage>
        <taxon>Bacteria</taxon>
        <taxon>Pseudomonadati</taxon>
        <taxon>Thermodesulfobacteriota</taxon>
        <taxon>Desulfuromonadia</taxon>
        <taxon>Desulfuromonadales</taxon>
        <taxon>Geoalkalibacteraceae</taxon>
        <taxon>Geoalkalibacter</taxon>
    </lineage>
</organism>
<sequence>MRKSFFWAMFGMLVAVSCVTINIYFPAEDVRQAAERIVDEVYGTPGAPGAERSPAQDAPVGPGSFLQQLFGARSAYAQQDIDISTPEIRAIRAAMTERGAELAPFLDSGHIGIGQDGLLAVRSPDGLELKERARVNRLVADENADRLRLYAEIARANGFADKADEVQQIFAQSWREKARPGWYLQQSDGSWQQR</sequence>
<dbReference type="Proteomes" id="UP000035036">
    <property type="component" value="Chromosome"/>
</dbReference>
<evidence type="ECO:0008006" key="4">
    <source>
        <dbReference type="Google" id="ProtNLM"/>
    </source>
</evidence>
<protein>
    <recommendedName>
        <fullName evidence="4">DUF1318 domain-containing protein</fullName>
    </recommendedName>
</protein>
<keyword evidence="3" id="KW-1185">Reference proteome</keyword>
<gene>
    <name evidence="2" type="ORF">GSUB_11985</name>
</gene>